<sequence>MPAQNGGVNIRYFADASNLKLSVQQGDVNVPFRSLSATDIEDLRSNDKVKIETGPGGEIRYIVFNFHTKPFGEKQADADPEKALAKAGVTGLVDMKLRYSPGHYGPSSGDEYAMIKTQLEKDGLFTVGLQSTEWVQYLKDRSADVYPPYQLGWFPDYSDADTYLAPSS</sequence>
<dbReference type="Proteomes" id="UP000186465">
    <property type="component" value="Unassembled WGS sequence"/>
</dbReference>
<dbReference type="Gene3D" id="3.40.190.10">
    <property type="entry name" value="Periplasmic binding protein-like II"/>
    <property type="match status" value="1"/>
</dbReference>
<reference evidence="3" key="1">
    <citation type="submission" date="2016-11" db="EMBL/GenBank/DDBJ databases">
        <title>Actinomyces gypaetusis sp. nov. isolated from Gypaetus barbatus in Qinghai Tibet Plateau China.</title>
        <authorList>
            <person name="Meng X."/>
        </authorList>
    </citation>
    <scope>NUCLEOTIDE SEQUENCE [LARGE SCALE GENOMIC DNA]</scope>
    <source>
        <strain evidence="3">DSM 15383</strain>
    </source>
</reference>
<proteinExistence type="predicted"/>
<comment type="caution">
    <text evidence="2">The sequence shown here is derived from an EMBL/GenBank/DDBJ whole genome shotgun (WGS) entry which is preliminary data.</text>
</comment>
<evidence type="ECO:0000313" key="2">
    <source>
        <dbReference type="EMBL" id="OKL50291.1"/>
    </source>
</evidence>
<dbReference type="EMBL" id="MPDM01000002">
    <property type="protein sequence ID" value="OKL50291.1"/>
    <property type="molecule type" value="Genomic_DNA"/>
</dbReference>
<dbReference type="Gene3D" id="3.10.105.10">
    <property type="entry name" value="Dipeptide-binding Protein, Domain 3"/>
    <property type="match status" value="2"/>
</dbReference>
<dbReference type="SUPFAM" id="SSF53850">
    <property type="entry name" value="Periplasmic binding protein-like II"/>
    <property type="match status" value="1"/>
</dbReference>
<dbReference type="InterPro" id="IPR000914">
    <property type="entry name" value="SBP_5_dom"/>
</dbReference>
<dbReference type="RefSeq" id="WP_075361116.1">
    <property type="nucleotide sequence ID" value="NZ_MPDM01000002.1"/>
</dbReference>
<evidence type="ECO:0000259" key="1">
    <source>
        <dbReference type="Pfam" id="PF00496"/>
    </source>
</evidence>
<keyword evidence="3" id="KW-1185">Reference proteome</keyword>
<evidence type="ECO:0000313" key="3">
    <source>
        <dbReference type="Proteomes" id="UP000186465"/>
    </source>
</evidence>
<name>A0A1Q5PRT8_9ACTO</name>
<gene>
    <name evidence="2" type="ORF">BM477_02570</name>
</gene>
<dbReference type="AlphaFoldDB" id="A0A1Q5PRT8"/>
<accession>A0A1Q5PRT8</accession>
<feature type="domain" description="Solute-binding protein family 5" evidence="1">
    <location>
        <begin position="77"/>
        <end position="166"/>
    </location>
</feature>
<dbReference type="STRING" id="156892.BM477_02570"/>
<dbReference type="Pfam" id="PF00496">
    <property type="entry name" value="SBP_bac_5"/>
    <property type="match status" value="1"/>
</dbReference>
<organism evidence="2 3">
    <name type="scientific">Boudabousia marimammalium</name>
    <dbReference type="NCBI Taxonomy" id="156892"/>
    <lineage>
        <taxon>Bacteria</taxon>
        <taxon>Bacillati</taxon>
        <taxon>Actinomycetota</taxon>
        <taxon>Actinomycetes</taxon>
        <taxon>Actinomycetales</taxon>
        <taxon>Actinomycetaceae</taxon>
        <taxon>Boudabousia</taxon>
    </lineage>
</organism>
<protein>
    <recommendedName>
        <fullName evidence="1">Solute-binding protein family 5 domain-containing protein</fullName>
    </recommendedName>
</protein>